<sequence>MTSLSSCQQGTPCSRLGSPTEGNIGHPGLSLAPVPAPVPYSIPSLVHGRSEMLADEWETLVAWYTTDLRYIYLVLLQKPSYLKFCQGQEINRLIVNTLPANESYD</sequence>
<comment type="caution">
    <text evidence="2">The sequence shown here is derived from an EMBL/GenBank/DDBJ whole genome shotgun (WGS) entry which is preliminary data.</text>
</comment>
<proteinExistence type="predicted"/>
<reference evidence="2" key="1">
    <citation type="journal article" date="2021" name="Mol. Plant Pathol.">
        <title>A 20-kb lineage-specific genomic region tames virulence in pathogenic amphidiploid Verticillium longisporum.</title>
        <authorList>
            <person name="Harting R."/>
            <person name="Starke J."/>
            <person name="Kusch H."/>
            <person name="Poggeler S."/>
            <person name="Maurus I."/>
            <person name="Schluter R."/>
            <person name="Landesfeind M."/>
            <person name="Bulla I."/>
            <person name="Nowrousian M."/>
            <person name="de Jonge R."/>
            <person name="Stahlhut G."/>
            <person name="Hoff K.J."/>
            <person name="Asshauer K.P."/>
            <person name="Thurmer A."/>
            <person name="Stanke M."/>
            <person name="Daniel R."/>
            <person name="Morgenstern B."/>
            <person name="Thomma B.P.H.J."/>
            <person name="Kronstad J.W."/>
            <person name="Braus-Stromeyer S.A."/>
            <person name="Braus G.H."/>
        </authorList>
    </citation>
    <scope>NUCLEOTIDE SEQUENCE</scope>
    <source>
        <strain evidence="2">Vl32</strain>
    </source>
</reference>
<dbReference type="AlphaFoldDB" id="A0A8I2ZVR8"/>
<organism evidence="2 3">
    <name type="scientific">Verticillium longisporum</name>
    <name type="common">Verticillium dahliae var. longisporum</name>
    <dbReference type="NCBI Taxonomy" id="100787"/>
    <lineage>
        <taxon>Eukaryota</taxon>
        <taxon>Fungi</taxon>
        <taxon>Dikarya</taxon>
        <taxon>Ascomycota</taxon>
        <taxon>Pezizomycotina</taxon>
        <taxon>Sordariomycetes</taxon>
        <taxon>Hypocreomycetidae</taxon>
        <taxon>Glomerellales</taxon>
        <taxon>Plectosphaerellaceae</taxon>
        <taxon>Verticillium</taxon>
    </lineage>
</organism>
<feature type="region of interest" description="Disordered" evidence="1">
    <location>
        <begin position="1"/>
        <end position="30"/>
    </location>
</feature>
<accession>A0A8I2ZVR8</accession>
<feature type="compositionally biased region" description="Polar residues" evidence="1">
    <location>
        <begin position="1"/>
        <end position="12"/>
    </location>
</feature>
<name>A0A8I2ZVR8_VERLO</name>
<dbReference type="EMBL" id="JAEMWZ010000066">
    <property type="protein sequence ID" value="KAG7138826.1"/>
    <property type="molecule type" value="Genomic_DNA"/>
</dbReference>
<dbReference type="Proteomes" id="UP000689129">
    <property type="component" value="Unassembled WGS sequence"/>
</dbReference>
<gene>
    <name evidence="2" type="ORF">HYQ45_004079</name>
</gene>
<protein>
    <submittedName>
        <fullName evidence="2">Uncharacterized protein</fullName>
    </submittedName>
</protein>
<evidence type="ECO:0000313" key="2">
    <source>
        <dbReference type="EMBL" id="KAG7138826.1"/>
    </source>
</evidence>
<evidence type="ECO:0000256" key="1">
    <source>
        <dbReference type="SAM" id="MobiDB-lite"/>
    </source>
</evidence>
<evidence type="ECO:0000313" key="3">
    <source>
        <dbReference type="Proteomes" id="UP000689129"/>
    </source>
</evidence>